<comment type="caution">
    <text evidence="4">The sequence shown here is derived from an EMBL/GenBank/DDBJ whole genome shotgun (WGS) entry which is preliminary data.</text>
</comment>
<dbReference type="RefSeq" id="XP_013257525.1">
    <property type="nucleotide sequence ID" value="XM_013402071.1"/>
</dbReference>
<dbReference type="STRING" id="1182545.A0A072PHD2"/>
<dbReference type="GO" id="GO:0005506">
    <property type="term" value="F:iron ion binding"/>
    <property type="evidence" value="ECO:0007669"/>
    <property type="project" value="InterPro"/>
</dbReference>
<keyword evidence="2" id="KW-0408">Iron</keyword>
<dbReference type="SUPFAM" id="SSF48264">
    <property type="entry name" value="Cytochrome P450"/>
    <property type="match status" value="1"/>
</dbReference>
<dbReference type="OrthoDB" id="3934656at2759"/>
<keyword evidence="5" id="KW-1185">Reference proteome</keyword>
<evidence type="ECO:0000313" key="5">
    <source>
        <dbReference type="Proteomes" id="UP000027920"/>
    </source>
</evidence>
<comment type="cofactor">
    <cofactor evidence="2">
        <name>heme</name>
        <dbReference type="ChEBI" id="CHEBI:30413"/>
    </cofactor>
</comment>
<name>A0A072PHD2_9EURO</name>
<protein>
    <recommendedName>
        <fullName evidence="6">Cytochrome P450 oxidoreductase</fullName>
    </recommendedName>
</protein>
<dbReference type="AlphaFoldDB" id="A0A072PHD2"/>
<dbReference type="InterPro" id="IPR001128">
    <property type="entry name" value="Cyt_P450"/>
</dbReference>
<proteinExistence type="inferred from homology"/>
<organism evidence="4 5">
    <name type="scientific">Exophiala aquamarina CBS 119918</name>
    <dbReference type="NCBI Taxonomy" id="1182545"/>
    <lineage>
        <taxon>Eukaryota</taxon>
        <taxon>Fungi</taxon>
        <taxon>Dikarya</taxon>
        <taxon>Ascomycota</taxon>
        <taxon>Pezizomycotina</taxon>
        <taxon>Eurotiomycetes</taxon>
        <taxon>Chaetothyriomycetidae</taxon>
        <taxon>Chaetothyriales</taxon>
        <taxon>Herpotrichiellaceae</taxon>
        <taxon>Exophiala</taxon>
    </lineage>
</organism>
<feature type="transmembrane region" description="Helical" evidence="3">
    <location>
        <begin position="7"/>
        <end position="29"/>
    </location>
</feature>
<evidence type="ECO:0000256" key="2">
    <source>
        <dbReference type="PIRSR" id="PIRSR602401-1"/>
    </source>
</evidence>
<dbReference type="GeneID" id="25284287"/>
<dbReference type="PANTHER" id="PTHR24305">
    <property type="entry name" value="CYTOCHROME P450"/>
    <property type="match status" value="1"/>
</dbReference>
<keyword evidence="2" id="KW-0479">Metal-binding</keyword>
<dbReference type="InterPro" id="IPR036396">
    <property type="entry name" value="Cyt_P450_sf"/>
</dbReference>
<sequence>MQTSREVVVEAPLGALLFCGLSFVFYRLYFHPLEHVPGPLLAKLSGWWRTLHYLRGSWHEDILELHRKYGPIVRIAPNELSVVDAHVTKQLYGHGHNAEKTSWYKTWDLPDSSPSLFSTRQKKVHAVLRKRVSGAYSMSAIIKFEPYIQSCLDLMFLRLRQHADAGKSINMSDWTNALTFDVVGELAYGSKLGHLETGTDVMGVRKDIFDGFFLMSNMGHFPGQTRLVNNKLMTNLLAFLGRANPLHKFQDWSSQRVRDRMQNPNSIVRDDMLAHFIRMKDDKGEPVSFSDVLTEALNIVGAGADTTSIGMRTCLFYICSRPDVYKKLQEAVDHFYDSMGLTMPIKYQDTQKIPYLIAVCKEAMRLLPSIAYQLPRYAPEGLIVKDKHIPVGTSVGVSPIAQNRDQEVFGADADDFRAERWFEDEQKTRLMDSINMTFGGSGPRMCVGRNIALVEIHKFIAQLLRDFDVGLVDPDKPWHITTYWFTFQHDMNMWIRTRPR</sequence>
<evidence type="ECO:0008006" key="6">
    <source>
        <dbReference type="Google" id="ProtNLM"/>
    </source>
</evidence>
<gene>
    <name evidence="4" type="ORF">A1O9_09378</name>
</gene>
<feature type="binding site" description="axial binding residue" evidence="2">
    <location>
        <position position="446"/>
    </location>
    <ligand>
        <name>heme</name>
        <dbReference type="ChEBI" id="CHEBI:30413"/>
    </ligand>
    <ligandPart>
        <name>Fe</name>
        <dbReference type="ChEBI" id="CHEBI:18248"/>
    </ligandPart>
</feature>
<dbReference type="Pfam" id="PF00067">
    <property type="entry name" value="p450"/>
    <property type="match status" value="1"/>
</dbReference>
<accession>A0A072PHD2</accession>
<keyword evidence="3" id="KW-1133">Transmembrane helix</keyword>
<evidence type="ECO:0000313" key="4">
    <source>
        <dbReference type="EMBL" id="KEF54935.1"/>
    </source>
</evidence>
<comment type="similarity">
    <text evidence="1">Belongs to the cytochrome P450 family.</text>
</comment>
<dbReference type="Gene3D" id="1.10.630.10">
    <property type="entry name" value="Cytochrome P450"/>
    <property type="match status" value="1"/>
</dbReference>
<dbReference type="PRINTS" id="PR00463">
    <property type="entry name" value="EP450I"/>
</dbReference>
<evidence type="ECO:0000256" key="3">
    <source>
        <dbReference type="SAM" id="Phobius"/>
    </source>
</evidence>
<dbReference type="VEuPathDB" id="FungiDB:A1O9_09378"/>
<evidence type="ECO:0000256" key="1">
    <source>
        <dbReference type="ARBA" id="ARBA00010617"/>
    </source>
</evidence>
<dbReference type="Proteomes" id="UP000027920">
    <property type="component" value="Unassembled WGS sequence"/>
</dbReference>
<dbReference type="PRINTS" id="PR00385">
    <property type="entry name" value="P450"/>
</dbReference>
<dbReference type="GO" id="GO:0020037">
    <property type="term" value="F:heme binding"/>
    <property type="evidence" value="ECO:0007669"/>
    <property type="project" value="InterPro"/>
</dbReference>
<dbReference type="CDD" id="cd11060">
    <property type="entry name" value="CYP57A1-like"/>
    <property type="match status" value="1"/>
</dbReference>
<keyword evidence="3" id="KW-0472">Membrane</keyword>
<dbReference type="InterPro" id="IPR002401">
    <property type="entry name" value="Cyt_P450_E_grp-I"/>
</dbReference>
<dbReference type="InterPro" id="IPR050121">
    <property type="entry name" value="Cytochrome_P450_monoxygenase"/>
</dbReference>
<dbReference type="GO" id="GO:0004497">
    <property type="term" value="F:monooxygenase activity"/>
    <property type="evidence" value="ECO:0007669"/>
    <property type="project" value="InterPro"/>
</dbReference>
<dbReference type="PANTHER" id="PTHR24305:SF166">
    <property type="entry name" value="CYTOCHROME P450 12A4, MITOCHONDRIAL-RELATED"/>
    <property type="match status" value="1"/>
</dbReference>
<keyword evidence="2" id="KW-0349">Heme</keyword>
<dbReference type="EMBL" id="AMGV01000009">
    <property type="protein sequence ID" value="KEF54935.1"/>
    <property type="molecule type" value="Genomic_DNA"/>
</dbReference>
<dbReference type="HOGENOM" id="CLU_001570_14_0_1"/>
<keyword evidence="3" id="KW-0812">Transmembrane</keyword>
<dbReference type="GO" id="GO:0016705">
    <property type="term" value="F:oxidoreductase activity, acting on paired donors, with incorporation or reduction of molecular oxygen"/>
    <property type="evidence" value="ECO:0007669"/>
    <property type="project" value="InterPro"/>
</dbReference>
<reference evidence="4 5" key="1">
    <citation type="submission" date="2013-03" db="EMBL/GenBank/DDBJ databases">
        <title>The Genome Sequence of Exophiala aquamarina CBS 119918.</title>
        <authorList>
            <consortium name="The Broad Institute Genomics Platform"/>
            <person name="Cuomo C."/>
            <person name="de Hoog S."/>
            <person name="Gorbushina A."/>
            <person name="Walker B."/>
            <person name="Young S.K."/>
            <person name="Zeng Q."/>
            <person name="Gargeya S."/>
            <person name="Fitzgerald M."/>
            <person name="Haas B."/>
            <person name="Abouelleil A."/>
            <person name="Allen A.W."/>
            <person name="Alvarado L."/>
            <person name="Arachchi H.M."/>
            <person name="Berlin A.M."/>
            <person name="Chapman S.B."/>
            <person name="Gainer-Dewar J."/>
            <person name="Goldberg J."/>
            <person name="Griggs A."/>
            <person name="Gujja S."/>
            <person name="Hansen M."/>
            <person name="Howarth C."/>
            <person name="Imamovic A."/>
            <person name="Ireland A."/>
            <person name="Larimer J."/>
            <person name="McCowan C."/>
            <person name="Murphy C."/>
            <person name="Pearson M."/>
            <person name="Poon T.W."/>
            <person name="Priest M."/>
            <person name="Roberts A."/>
            <person name="Saif S."/>
            <person name="Shea T."/>
            <person name="Sisk P."/>
            <person name="Sykes S."/>
            <person name="Wortman J."/>
            <person name="Nusbaum C."/>
            <person name="Birren B."/>
        </authorList>
    </citation>
    <scope>NUCLEOTIDE SEQUENCE [LARGE SCALE GENOMIC DNA]</scope>
    <source>
        <strain evidence="4 5">CBS 119918</strain>
    </source>
</reference>